<feature type="non-terminal residue" evidence="1">
    <location>
        <position position="1"/>
    </location>
</feature>
<evidence type="ECO:0000313" key="2">
    <source>
        <dbReference type="Proteomes" id="UP000789572"/>
    </source>
</evidence>
<gene>
    <name evidence="1" type="ORF">POCULU_LOCUS7550</name>
</gene>
<reference evidence="1" key="1">
    <citation type="submission" date="2021-06" db="EMBL/GenBank/DDBJ databases">
        <authorList>
            <person name="Kallberg Y."/>
            <person name="Tangrot J."/>
            <person name="Rosling A."/>
        </authorList>
    </citation>
    <scope>NUCLEOTIDE SEQUENCE</scope>
    <source>
        <strain evidence="1">IA702</strain>
    </source>
</reference>
<comment type="caution">
    <text evidence="1">The sequence shown here is derived from an EMBL/GenBank/DDBJ whole genome shotgun (WGS) entry which is preliminary data.</text>
</comment>
<protein>
    <submittedName>
        <fullName evidence="1">10342_t:CDS:1</fullName>
    </submittedName>
</protein>
<proteinExistence type="predicted"/>
<evidence type="ECO:0000313" key="1">
    <source>
        <dbReference type="EMBL" id="CAG8602719.1"/>
    </source>
</evidence>
<accession>A0A9N9CGF8</accession>
<dbReference type="AlphaFoldDB" id="A0A9N9CGF8"/>
<sequence>TTSKIRQTDKVLGIISRKIAKLVNKDGSATVANGCNALNNPIYLINIPVRDVFYEPPVPAIGYLPLAPPPCIDSY</sequence>
<dbReference type="Proteomes" id="UP000789572">
    <property type="component" value="Unassembled WGS sequence"/>
</dbReference>
<organism evidence="1 2">
    <name type="scientific">Paraglomus occultum</name>
    <dbReference type="NCBI Taxonomy" id="144539"/>
    <lineage>
        <taxon>Eukaryota</taxon>
        <taxon>Fungi</taxon>
        <taxon>Fungi incertae sedis</taxon>
        <taxon>Mucoromycota</taxon>
        <taxon>Glomeromycotina</taxon>
        <taxon>Glomeromycetes</taxon>
        <taxon>Paraglomerales</taxon>
        <taxon>Paraglomeraceae</taxon>
        <taxon>Paraglomus</taxon>
    </lineage>
</organism>
<dbReference type="EMBL" id="CAJVPJ010001756">
    <property type="protein sequence ID" value="CAG8602719.1"/>
    <property type="molecule type" value="Genomic_DNA"/>
</dbReference>
<dbReference type="OrthoDB" id="2314600at2759"/>
<keyword evidence="2" id="KW-1185">Reference proteome</keyword>
<name>A0A9N9CGF8_9GLOM</name>